<reference evidence="1" key="2">
    <citation type="submission" date="2022-01" db="EMBL/GenBank/DDBJ databases">
        <authorList>
            <person name="Yamashiro T."/>
            <person name="Shiraishi A."/>
            <person name="Satake H."/>
            <person name="Nakayama K."/>
        </authorList>
    </citation>
    <scope>NUCLEOTIDE SEQUENCE</scope>
</reference>
<name>A0ABQ5G7K5_9ASTR</name>
<proteinExistence type="predicted"/>
<reference evidence="1" key="1">
    <citation type="journal article" date="2022" name="Int. J. Mol. Sci.">
        <title>Draft Genome of Tanacetum Coccineum: Genomic Comparison of Closely Related Tanacetum-Family Plants.</title>
        <authorList>
            <person name="Yamashiro T."/>
            <person name="Shiraishi A."/>
            <person name="Nakayama K."/>
            <person name="Satake H."/>
        </authorList>
    </citation>
    <scope>NUCLEOTIDE SEQUENCE</scope>
</reference>
<keyword evidence="2" id="KW-1185">Reference proteome</keyword>
<comment type="caution">
    <text evidence="1">The sequence shown here is derived from an EMBL/GenBank/DDBJ whole genome shotgun (WGS) entry which is preliminary data.</text>
</comment>
<protein>
    <submittedName>
        <fullName evidence="1">Uncharacterized protein</fullName>
    </submittedName>
</protein>
<sequence>MVGFCPRILGYLGSHWIKEFDGESGDNGKLPLSEWNQFIQAGKDGTIIDNDFCVFDFDNEFTPPWSAKIMIANRTKRLSDKFEFRKLLGERAFVLCTYESWFSDEEVDHDKDVEWQDDRYHLVDEPKELEEISDMFVELDQAMHELDKVIKAGDVIDLFAVYYQAIDDEGDVVLVEVVAEEMVAKEAVDGDDANDRDVIPHELYAAIVAQEGVFSSDDGDVIPDELYAEVVAQEGGGLVNYGDVIPYEVVAEEMLKDQTRSIKGRRVMADKENDDDAQ</sequence>
<evidence type="ECO:0000313" key="2">
    <source>
        <dbReference type="Proteomes" id="UP001151760"/>
    </source>
</evidence>
<dbReference type="Proteomes" id="UP001151760">
    <property type="component" value="Unassembled WGS sequence"/>
</dbReference>
<accession>A0ABQ5G7K5</accession>
<evidence type="ECO:0000313" key="1">
    <source>
        <dbReference type="EMBL" id="GJT71130.1"/>
    </source>
</evidence>
<dbReference type="EMBL" id="BQNB010018142">
    <property type="protein sequence ID" value="GJT71130.1"/>
    <property type="molecule type" value="Genomic_DNA"/>
</dbReference>
<organism evidence="1 2">
    <name type="scientific">Tanacetum coccineum</name>
    <dbReference type="NCBI Taxonomy" id="301880"/>
    <lineage>
        <taxon>Eukaryota</taxon>
        <taxon>Viridiplantae</taxon>
        <taxon>Streptophyta</taxon>
        <taxon>Embryophyta</taxon>
        <taxon>Tracheophyta</taxon>
        <taxon>Spermatophyta</taxon>
        <taxon>Magnoliopsida</taxon>
        <taxon>eudicotyledons</taxon>
        <taxon>Gunneridae</taxon>
        <taxon>Pentapetalae</taxon>
        <taxon>asterids</taxon>
        <taxon>campanulids</taxon>
        <taxon>Asterales</taxon>
        <taxon>Asteraceae</taxon>
        <taxon>Asteroideae</taxon>
        <taxon>Anthemideae</taxon>
        <taxon>Anthemidinae</taxon>
        <taxon>Tanacetum</taxon>
    </lineage>
</organism>
<gene>
    <name evidence="1" type="ORF">Tco_1030416</name>
</gene>